<dbReference type="AlphaFoldDB" id="A0A1I1LKJ0"/>
<keyword evidence="2" id="KW-0812">Transmembrane</keyword>
<sequence>MTRFLVLVLTAALVAGALSAAATATPFESRFLRASASDALPKTVAHSLTHESEALNTLFLSWSDDPSLVFNGALALSRHGDAARRVLTEYGFDPGFQDVLSRFGPDAVLPVVWFHDNTMPTLSARHWATQRYRNARGAIAGWWNEESTSNDARDDSVENDAVENDAADSKTDDVRGLTPYQRGLYAVAFLQEEGYGFLDQFMVDEHDGVHWLQGERLVAGVSDFFTGGLRDLERTIQGPDDVGPADIAWAGVDVVMMAGAVKWLRAGRAMRAGAVESRVAAGASGELRSSRALVPAGLRFGRLSRPAKLAAVGATAWVVVRHPDLINGLGANLARWLGWPVKLGQFVLWFSIALPFLWLSNLLWRWLIRPLLWMLLTVRRGSRRVDTKV</sequence>
<protein>
    <submittedName>
        <fullName evidence="4">Uncharacterized protein</fullName>
    </submittedName>
</protein>
<dbReference type="Proteomes" id="UP000199046">
    <property type="component" value="Unassembled WGS sequence"/>
</dbReference>
<dbReference type="EMBL" id="FOLY01000005">
    <property type="protein sequence ID" value="SFC73549.1"/>
    <property type="molecule type" value="Genomic_DNA"/>
</dbReference>
<evidence type="ECO:0000256" key="3">
    <source>
        <dbReference type="SAM" id="SignalP"/>
    </source>
</evidence>
<dbReference type="RefSeq" id="WP_245743032.1">
    <property type="nucleotide sequence ID" value="NZ_FOLY01000005.1"/>
</dbReference>
<proteinExistence type="predicted"/>
<dbReference type="STRING" id="402385.SAMN05421848_2529"/>
<gene>
    <name evidence="4" type="ORF">SAMN05421848_2529</name>
</gene>
<keyword evidence="3" id="KW-0732">Signal</keyword>
<organism evidence="4 5">
    <name type="scientific">Kushneria avicenniae</name>
    <dbReference type="NCBI Taxonomy" id="402385"/>
    <lineage>
        <taxon>Bacteria</taxon>
        <taxon>Pseudomonadati</taxon>
        <taxon>Pseudomonadota</taxon>
        <taxon>Gammaproteobacteria</taxon>
        <taxon>Oceanospirillales</taxon>
        <taxon>Halomonadaceae</taxon>
        <taxon>Kushneria</taxon>
    </lineage>
</organism>
<name>A0A1I1LKJ0_9GAMM</name>
<evidence type="ECO:0000313" key="5">
    <source>
        <dbReference type="Proteomes" id="UP000199046"/>
    </source>
</evidence>
<keyword evidence="5" id="KW-1185">Reference proteome</keyword>
<feature type="transmembrane region" description="Helical" evidence="2">
    <location>
        <begin position="346"/>
        <end position="364"/>
    </location>
</feature>
<evidence type="ECO:0000256" key="2">
    <source>
        <dbReference type="SAM" id="Phobius"/>
    </source>
</evidence>
<evidence type="ECO:0000313" key="4">
    <source>
        <dbReference type="EMBL" id="SFC73549.1"/>
    </source>
</evidence>
<accession>A0A1I1LKJ0</accession>
<feature type="compositionally biased region" description="Acidic residues" evidence="1">
    <location>
        <begin position="157"/>
        <end position="166"/>
    </location>
</feature>
<reference evidence="5" key="1">
    <citation type="submission" date="2016-10" db="EMBL/GenBank/DDBJ databases">
        <authorList>
            <person name="Varghese N."/>
            <person name="Submissions S."/>
        </authorList>
    </citation>
    <scope>NUCLEOTIDE SEQUENCE [LARGE SCALE GENOMIC DNA]</scope>
    <source>
        <strain evidence="5">DSM 23439</strain>
    </source>
</reference>
<feature type="signal peptide" evidence="3">
    <location>
        <begin position="1"/>
        <end position="20"/>
    </location>
</feature>
<feature type="region of interest" description="Disordered" evidence="1">
    <location>
        <begin position="147"/>
        <end position="173"/>
    </location>
</feature>
<keyword evidence="2" id="KW-0472">Membrane</keyword>
<keyword evidence="2" id="KW-1133">Transmembrane helix</keyword>
<evidence type="ECO:0000256" key="1">
    <source>
        <dbReference type="SAM" id="MobiDB-lite"/>
    </source>
</evidence>
<feature type="chain" id="PRO_5011600497" evidence="3">
    <location>
        <begin position="21"/>
        <end position="389"/>
    </location>
</feature>